<dbReference type="InterPro" id="IPR011042">
    <property type="entry name" value="6-blade_b-propeller_TolB-like"/>
</dbReference>
<dbReference type="SUPFAM" id="SSF63825">
    <property type="entry name" value="YWTD domain"/>
    <property type="match status" value="1"/>
</dbReference>
<name>A0A0G0A7E5_9BACT</name>
<dbReference type="AlphaFoldDB" id="A0A0G0A7E5"/>
<organism evidence="2 3">
    <name type="scientific">Candidatus Woesebacteria bacterium GW2011_GWA2_33_28</name>
    <dbReference type="NCBI Taxonomy" id="1618561"/>
    <lineage>
        <taxon>Bacteria</taxon>
        <taxon>Candidatus Woeseibacteriota</taxon>
    </lineage>
</organism>
<accession>A0A0G0A7E5</accession>
<feature type="transmembrane region" description="Helical" evidence="1">
    <location>
        <begin position="99"/>
        <end position="118"/>
    </location>
</feature>
<comment type="caution">
    <text evidence="2">The sequence shown here is derived from an EMBL/GenBank/DDBJ whole genome shotgun (WGS) entry which is preliminary data.</text>
</comment>
<keyword evidence="1" id="KW-1133">Transmembrane helix</keyword>
<reference evidence="2 3" key="1">
    <citation type="journal article" date="2015" name="Nature">
        <title>rRNA introns, odd ribosomes, and small enigmatic genomes across a large radiation of phyla.</title>
        <authorList>
            <person name="Brown C.T."/>
            <person name="Hug L.A."/>
            <person name="Thomas B.C."/>
            <person name="Sharon I."/>
            <person name="Castelle C.J."/>
            <person name="Singh A."/>
            <person name="Wilkins M.J."/>
            <person name="Williams K.H."/>
            <person name="Banfield J.F."/>
        </authorList>
    </citation>
    <scope>NUCLEOTIDE SEQUENCE [LARGE SCALE GENOMIC DNA]</scope>
</reference>
<keyword evidence="1" id="KW-0812">Transmembrane</keyword>
<evidence type="ECO:0000313" key="3">
    <source>
        <dbReference type="Proteomes" id="UP000033995"/>
    </source>
</evidence>
<dbReference type="Proteomes" id="UP000033995">
    <property type="component" value="Unassembled WGS sequence"/>
</dbReference>
<sequence length="454" mass="51099">MNSKLIGNAKISGGFIYIVAEKGTTAVLHRGLNKVLLIKATDQKQTAKGKVLQGDVYILENGEEKLITKIDDQKIFQENNIFINPDPIYDATSEKRKTTFTVGILILILLIVSVVFGVNQKNKKEFRDESERLLSEALKSYEKSIDESSLDITIPRQLFVSAREIAFKLRDDGYKDEKLTNLIDNISSKESLVLGEQQVDVKEFLDLSLQTNGFNGESITSTGEEMFILDREIKSVIQVDLSTKKAKIVAGKDKLDGVKQIASYEDKLFSLTNDGIYQINSEKTKVKDMDWGESLIYLYSANIYLIDKTANQVFRFSGSPQGKNLTFSDKQDWLAPGIEMDLSKVKDVVIDGSIWLLSSSGKVTKLTNGNPMAILMKGIIDEINNPTAIYTNEELKYVYILEREKGRVVILEKNGNFKMQYTSDAIKEAKDLVVSEKENKVILLISSKLMYFEP</sequence>
<dbReference type="Gene3D" id="2.120.10.30">
    <property type="entry name" value="TolB, C-terminal domain"/>
    <property type="match status" value="1"/>
</dbReference>
<dbReference type="PATRIC" id="fig|1618561.3.peg.654"/>
<keyword evidence="1" id="KW-0472">Membrane</keyword>
<gene>
    <name evidence="2" type="ORF">UR38_C0005G0004</name>
</gene>
<protein>
    <submittedName>
        <fullName evidence="2">Uncharacterized protein</fullName>
    </submittedName>
</protein>
<dbReference type="EMBL" id="LBOZ01000005">
    <property type="protein sequence ID" value="KKP47191.1"/>
    <property type="molecule type" value="Genomic_DNA"/>
</dbReference>
<proteinExistence type="predicted"/>
<evidence type="ECO:0000313" key="2">
    <source>
        <dbReference type="EMBL" id="KKP47191.1"/>
    </source>
</evidence>
<evidence type="ECO:0000256" key="1">
    <source>
        <dbReference type="SAM" id="Phobius"/>
    </source>
</evidence>